<evidence type="ECO:0000313" key="2">
    <source>
        <dbReference type="Proteomes" id="UP000054321"/>
    </source>
</evidence>
<dbReference type="InParanoid" id="A0A0C3I0G3"/>
<dbReference type="Proteomes" id="UP000054321">
    <property type="component" value="Unassembled WGS sequence"/>
</dbReference>
<name>A0A0C3I0G3_OIDMZ</name>
<dbReference type="HOGENOM" id="CLU_2813062_0_0_1"/>
<protein>
    <submittedName>
        <fullName evidence="1">Uncharacterized protein</fullName>
    </submittedName>
</protein>
<evidence type="ECO:0000313" key="1">
    <source>
        <dbReference type="EMBL" id="KIN07932.1"/>
    </source>
</evidence>
<reference evidence="1 2" key="1">
    <citation type="submission" date="2014-04" db="EMBL/GenBank/DDBJ databases">
        <authorList>
            <consortium name="DOE Joint Genome Institute"/>
            <person name="Kuo A."/>
            <person name="Martino E."/>
            <person name="Perotto S."/>
            <person name="Kohler A."/>
            <person name="Nagy L.G."/>
            <person name="Floudas D."/>
            <person name="Copeland A."/>
            <person name="Barry K.W."/>
            <person name="Cichocki N."/>
            <person name="Veneault-Fourrey C."/>
            <person name="LaButti K."/>
            <person name="Lindquist E.A."/>
            <person name="Lipzen A."/>
            <person name="Lundell T."/>
            <person name="Morin E."/>
            <person name="Murat C."/>
            <person name="Sun H."/>
            <person name="Tunlid A."/>
            <person name="Henrissat B."/>
            <person name="Grigoriev I.V."/>
            <person name="Hibbett D.S."/>
            <person name="Martin F."/>
            <person name="Nordberg H.P."/>
            <person name="Cantor M.N."/>
            <person name="Hua S.X."/>
        </authorList>
    </citation>
    <scope>NUCLEOTIDE SEQUENCE [LARGE SCALE GENOMIC DNA]</scope>
    <source>
        <strain evidence="1 2">Zn</strain>
    </source>
</reference>
<organism evidence="1 2">
    <name type="scientific">Oidiodendron maius (strain Zn)</name>
    <dbReference type="NCBI Taxonomy" id="913774"/>
    <lineage>
        <taxon>Eukaryota</taxon>
        <taxon>Fungi</taxon>
        <taxon>Dikarya</taxon>
        <taxon>Ascomycota</taxon>
        <taxon>Pezizomycotina</taxon>
        <taxon>Leotiomycetes</taxon>
        <taxon>Leotiomycetes incertae sedis</taxon>
        <taxon>Myxotrichaceae</taxon>
        <taxon>Oidiodendron</taxon>
    </lineage>
</organism>
<proteinExistence type="predicted"/>
<accession>A0A0C3I0G3</accession>
<dbReference type="AlphaFoldDB" id="A0A0C3I0G3"/>
<keyword evidence="2" id="KW-1185">Reference proteome</keyword>
<dbReference type="EMBL" id="KN832870">
    <property type="protein sequence ID" value="KIN07932.1"/>
    <property type="molecule type" value="Genomic_DNA"/>
</dbReference>
<sequence length="67" mass="7169">MPLCTLKPHTSLTLSVLAAAALRNQANQETLTGRKGRHRLGMQFGFLGRSFALPMPLCLAAAEAVYG</sequence>
<gene>
    <name evidence="1" type="ORF">OIDMADRAFT_16397</name>
</gene>
<reference evidence="2" key="2">
    <citation type="submission" date="2015-01" db="EMBL/GenBank/DDBJ databases">
        <title>Evolutionary Origins and Diversification of the Mycorrhizal Mutualists.</title>
        <authorList>
            <consortium name="DOE Joint Genome Institute"/>
            <consortium name="Mycorrhizal Genomics Consortium"/>
            <person name="Kohler A."/>
            <person name="Kuo A."/>
            <person name="Nagy L.G."/>
            <person name="Floudas D."/>
            <person name="Copeland A."/>
            <person name="Barry K.W."/>
            <person name="Cichocki N."/>
            <person name="Veneault-Fourrey C."/>
            <person name="LaButti K."/>
            <person name="Lindquist E.A."/>
            <person name="Lipzen A."/>
            <person name="Lundell T."/>
            <person name="Morin E."/>
            <person name="Murat C."/>
            <person name="Riley R."/>
            <person name="Ohm R."/>
            <person name="Sun H."/>
            <person name="Tunlid A."/>
            <person name="Henrissat B."/>
            <person name="Grigoriev I.V."/>
            <person name="Hibbett D.S."/>
            <person name="Martin F."/>
        </authorList>
    </citation>
    <scope>NUCLEOTIDE SEQUENCE [LARGE SCALE GENOMIC DNA]</scope>
    <source>
        <strain evidence="2">Zn</strain>
    </source>
</reference>